<proteinExistence type="predicted"/>
<keyword evidence="1" id="KW-0175">Coiled coil</keyword>
<evidence type="ECO:0000313" key="4">
    <source>
        <dbReference type="Proteomes" id="UP001190700"/>
    </source>
</evidence>
<organism evidence="3 4">
    <name type="scientific">Cymbomonas tetramitiformis</name>
    <dbReference type="NCBI Taxonomy" id="36881"/>
    <lineage>
        <taxon>Eukaryota</taxon>
        <taxon>Viridiplantae</taxon>
        <taxon>Chlorophyta</taxon>
        <taxon>Pyramimonadophyceae</taxon>
        <taxon>Pyramimonadales</taxon>
        <taxon>Pyramimonadaceae</taxon>
        <taxon>Cymbomonas</taxon>
    </lineage>
</organism>
<reference evidence="3 4" key="1">
    <citation type="journal article" date="2015" name="Genome Biol. Evol.">
        <title>Comparative Genomics of a Bacterivorous Green Alga Reveals Evolutionary Causalities and Consequences of Phago-Mixotrophic Mode of Nutrition.</title>
        <authorList>
            <person name="Burns J.A."/>
            <person name="Paasch A."/>
            <person name="Narechania A."/>
            <person name="Kim E."/>
        </authorList>
    </citation>
    <scope>NUCLEOTIDE SEQUENCE [LARGE SCALE GENOMIC DNA]</scope>
    <source>
        <strain evidence="3 4">PLY_AMNH</strain>
    </source>
</reference>
<feature type="coiled-coil region" evidence="1">
    <location>
        <begin position="1647"/>
        <end position="1681"/>
    </location>
</feature>
<dbReference type="Proteomes" id="UP001190700">
    <property type="component" value="Unassembled WGS sequence"/>
</dbReference>
<feature type="region of interest" description="Disordered" evidence="2">
    <location>
        <begin position="1559"/>
        <end position="1599"/>
    </location>
</feature>
<evidence type="ECO:0008006" key="5">
    <source>
        <dbReference type="Google" id="ProtNLM"/>
    </source>
</evidence>
<dbReference type="EMBL" id="LGRX02005908">
    <property type="protein sequence ID" value="KAK3277792.1"/>
    <property type="molecule type" value="Genomic_DNA"/>
</dbReference>
<evidence type="ECO:0000256" key="1">
    <source>
        <dbReference type="SAM" id="Coils"/>
    </source>
</evidence>
<protein>
    <recommendedName>
        <fullName evidence="5">Sfi1 spindle body domain-containing protein</fullName>
    </recommendedName>
</protein>
<gene>
    <name evidence="3" type="ORF">CYMTET_14226</name>
</gene>
<name>A0AAE0GGU5_9CHLO</name>
<accession>A0AAE0GGU5</accession>
<evidence type="ECO:0000313" key="3">
    <source>
        <dbReference type="EMBL" id="KAK3277792.1"/>
    </source>
</evidence>
<sequence length="1797" mass="210770">MPLRLRERVVEGLGAREGALGPWAEQTRTAKEEWVTMVTVASRICKLAMATAFSKWKETANLTLRHLAFLQKVSFRVLSLGFDSWRQSVTTVTALRRKMLQVVRVLKNLVLYGAWETWIFRMHERVQKQMMLRWVFAKMQNLRVMHCFERWAFLVEHVAEVERRVKRGSLIILRVRKYYFFHIWREYTSEAAAKKSRGLAAVESMVIRAEEQALRDSFSAWLSCSVHMQHMRNVAAERASRKRELFALGALRAWWDWQRVQQQKRLPNHLGKRFILRWSNWLLSDAFEKWNNMRLDLRRYACDKAGHQHPPAPLGCDVLPLVVLPLEQVGPLLPVRSGMNCYWLENLLVGGLKLYRVLLLERCGMVKANGKHIRFVQTVIQRLRLRMCMRHWLAVRDQCRILRHVQRVVIRRMQQTSLLATFNSWWQMKIDKQRMRMTCSRVLHRLSSCCLAAYFFEWSFTFLQRVRHDREMGRYTGLLETTKEEMVQAQALHNRALAAAKQQELEKLEKLDKVVMKLAGRKLQLIALVWFWNGWKFQWEAKNFIRGILQRLKYDCLHRALNSWNEIAARKRVVLGVARQAARRMIHRYAYMSLEHWFDVARLSATRRRVISIIMKGRVWRFTRHWSYVTGRNRCLKRLSRRVDARNHFWRRRGAFSGWMEVAVLRQALKMSAVRVMQRRRQWMVDGAFSRWYNEAREAREAHKTDTMQRAHEFQLEMKSMEMASLHQQSTDMAGVLQDTHLAVISRFIQRLDTQRRRRRFQLWSSQVKLQQVRWSTQVKLRVRLQRHRRGWVFGAWWELMRGTRRERHLTARLGQWRLLGRLRQWREAVRAKGQLRSQMLAAASACQRTRATRVISFWAAYHSVAARFRFRESKASQMAARRRRAVVVTLWSEWHGSMVASRALRRTEAKVERRRSRSMLSRAWEHWLGSLSETMDEQSMQIHQEYVMRRVASMIFRCDIQRLKEYFLAFLHNATVCQQTRGIMMKVLSRLEKIYKARVVFLWDYHLHKNKLMRRAVNKMIGKSATEALKKIVLAWQVRMQVARQFRAMYQKCMVHSAVAVKRLAFTSWEEFRQQAGVHKGALELAVARMQRLRLWMCFGNWVWRKQRRHGCLLQVRRAVMRMKRARLGEALNQWVNAAFTLKRQARLLLHAAAHLLRFTTTKTFRDWRLHARFRRQLALGRRQFGQQRQRMQITRWREVAHLCLLVTRHKYMALCFRRRLESVGLLACVESWRDRVCVKRVEAAAVQRWQSTCLANVLQTWQELALVRRVRRARTRNLLCRRHLAIQQRAFVLWQERAMFARAKARVLQGAVRRVQRLSLRATWSQWSMCSRLSLSTNRHVLLKAAGKLGRFRKQLALGSWVEVHRFRLQRQVFARRWQLLHSSNLMFKAMGRWRIFHLRHRNARHGERIFRNYLNTAKTRAFYKWAAWSCGNILQDTLGLVHGHMNAVDIGLLALSFSKDPSVASHGREVMDALQGVTEAVCGGTSAMALVRRHRLLQAGRQAMQAAANVTSAAGVMMSPPRNVNLGDDPLLSSLHTSASPRAPMEVQAPFLPFDFPPAPHEEVSTARHRSPSPARSHSLSPHPLSPVKASPAHHSFLQEEEARAEIAATLTEWATDTRSSGFAEAAAAQLAEEASLQHQHQLLLDHADAMTDLRQKMRQAQAELYSKEHELQGIKRKLGSRQNRTAAETEALQQQMAHLSTTIRSLEGLVSRATSCLSNESPDGSTANMQHVLGAIHELGHYLRRSNVPVDEVNENLSHNSVDVALANAMDEKSSAIFLTSNLEERSPSQSTR</sequence>
<comment type="caution">
    <text evidence="3">The sequence shown here is derived from an EMBL/GenBank/DDBJ whole genome shotgun (WGS) entry which is preliminary data.</text>
</comment>
<feature type="compositionally biased region" description="Low complexity" evidence="2">
    <location>
        <begin position="1575"/>
        <end position="1590"/>
    </location>
</feature>
<evidence type="ECO:0000256" key="2">
    <source>
        <dbReference type="SAM" id="MobiDB-lite"/>
    </source>
</evidence>
<keyword evidence="4" id="KW-1185">Reference proteome</keyword>